<keyword evidence="3 5" id="KW-1133">Transmembrane helix</keyword>
<evidence type="ECO:0000256" key="1">
    <source>
        <dbReference type="ARBA" id="ARBA00004370"/>
    </source>
</evidence>
<feature type="transmembrane region" description="Helical" evidence="5">
    <location>
        <begin position="50"/>
        <end position="69"/>
    </location>
</feature>
<dbReference type="EMBL" id="VHSH01000012">
    <property type="protein sequence ID" value="TQV72481.1"/>
    <property type="molecule type" value="Genomic_DNA"/>
</dbReference>
<evidence type="ECO:0000256" key="5">
    <source>
        <dbReference type="SAM" id="Phobius"/>
    </source>
</evidence>
<evidence type="ECO:0000256" key="3">
    <source>
        <dbReference type="ARBA" id="ARBA00022989"/>
    </source>
</evidence>
<dbReference type="PANTHER" id="PTHR35814:SF1">
    <property type="entry name" value="GLUTATHIONE S-TRANSFERASE-RELATED"/>
    <property type="match status" value="1"/>
</dbReference>
<comment type="subcellular location">
    <subcellularLocation>
        <location evidence="1">Membrane</location>
    </subcellularLocation>
</comment>
<dbReference type="InterPro" id="IPR001129">
    <property type="entry name" value="Membr-assoc_MAPEG"/>
</dbReference>
<dbReference type="GO" id="GO:0016020">
    <property type="term" value="C:membrane"/>
    <property type="evidence" value="ECO:0007669"/>
    <property type="project" value="UniProtKB-SubCell"/>
</dbReference>
<proteinExistence type="predicted"/>
<feature type="transmembrane region" description="Helical" evidence="5">
    <location>
        <begin position="75"/>
        <end position="93"/>
    </location>
</feature>
<comment type="caution">
    <text evidence="6">The sequence shown here is derived from an EMBL/GenBank/DDBJ whole genome shotgun (WGS) entry which is preliminary data.</text>
</comment>
<evidence type="ECO:0000256" key="4">
    <source>
        <dbReference type="ARBA" id="ARBA00023136"/>
    </source>
</evidence>
<evidence type="ECO:0000256" key="2">
    <source>
        <dbReference type="ARBA" id="ARBA00022692"/>
    </source>
</evidence>
<keyword evidence="4 5" id="KW-0472">Membrane</keyword>
<reference evidence="6 7" key="1">
    <citation type="submission" date="2019-06" db="EMBL/GenBank/DDBJ databases">
        <title>Whole genome sequence for Rhodospirillaceae sp. R148.</title>
        <authorList>
            <person name="Wang G."/>
        </authorList>
    </citation>
    <scope>NUCLEOTIDE SEQUENCE [LARGE SCALE GENOMIC DNA]</scope>
    <source>
        <strain evidence="6 7">R148</strain>
    </source>
</reference>
<dbReference type="Proteomes" id="UP000315252">
    <property type="component" value="Unassembled WGS sequence"/>
</dbReference>
<protein>
    <recommendedName>
        <fullName evidence="8">MAPEG family protein</fullName>
    </recommendedName>
</protein>
<dbReference type="OrthoDB" id="7619858at2"/>
<gene>
    <name evidence="6" type="ORF">FKG95_25770</name>
</gene>
<feature type="transmembrane region" description="Helical" evidence="5">
    <location>
        <begin position="6"/>
        <end position="29"/>
    </location>
</feature>
<dbReference type="PANTHER" id="PTHR35814">
    <property type="match status" value="1"/>
</dbReference>
<dbReference type="RefSeq" id="WP_142899328.1">
    <property type="nucleotide sequence ID" value="NZ_ML660063.1"/>
</dbReference>
<dbReference type="Gene3D" id="1.20.120.550">
    <property type="entry name" value="Membrane associated eicosanoid/glutathione metabolism-like domain"/>
    <property type="match status" value="1"/>
</dbReference>
<dbReference type="AlphaFoldDB" id="A0A545T5G9"/>
<feature type="transmembrane region" description="Helical" evidence="5">
    <location>
        <begin position="105"/>
        <end position="127"/>
    </location>
</feature>
<name>A0A545T5G9_9PROT</name>
<organism evidence="6 7">
    <name type="scientific">Denitrobaculum tricleocarpae</name>
    <dbReference type="NCBI Taxonomy" id="2591009"/>
    <lineage>
        <taxon>Bacteria</taxon>
        <taxon>Pseudomonadati</taxon>
        <taxon>Pseudomonadota</taxon>
        <taxon>Alphaproteobacteria</taxon>
        <taxon>Rhodospirillales</taxon>
        <taxon>Rhodospirillaceae</taxon>
        <taxon>Denitrobaculum</taxon>
    </lineage>
</organism>
<dbReference type="InterPro" id="IPR023352">
    <property type="entry name" value="MAPEG-like_dom_sf"/>
</dbReference>
<keyword evidence="7" id="KW-1185">Reference proteome</keyword>
<evidence type="ECO:0008006" key="8">
    <source>
        <dbReference type="Google" id="ProtNLM"/>
    </source>
</evidence>
<dbReference type="Pfam" id="PF01124">
    <property type="entry name" value="MAPEG"/>
    <property type="match status" value="1"/>
</dbReference>
<sequence>MTLAISPFFAGLLIVLQVFMTAFVGLYRVKSGIEFLDGGDVTMTRRMRAHGNFIETVPIALLLMVLAELSGAPAVLLWSGGAALLAGRMLHAYTIMKYGTAPGRAIGMAMTTLPMAVFGAFLVWSVLTSPALGS</sequence>
<accession>A0A545T5G9</accession>
<keyword evidence="2 5" id="KW-0812">Transmembrane</keyword>
<evidence type="ECO:0000313" key="6">
    <source>
        <dbReference type="EMBL" id="TQV72481.1"/>
    </source>
</evidence>
<evidence type="ECO:0000313" key="7">
    <source>
        <dbReference type="Proteomes" id="UP000315252"/>
    </source>
</evidence>
<dbReference type="SUPFAM" id="SSF161084">
    <property type="entry name" value="MAPEG domain-like"/>
    <property type="match status" value="1"/>
</dbReference>